<dbReference type="AlphaFoldDB" id="A0A2K0XLZ3"/>
<organism evidence="1 2">
    <name type="scientific">Hoylesella timonensis</name>
    <dbReference type="NCBI Taxonomy" id="386414"/>
    <lineage>
        <taxon>Bacteria</taxon>
        <taxon>Pseudomonadati</taxon>
        <taxon>Bacteroidota</taxon>
        <taxon>Bacteroidia</taxon>
        <taxon>Bacteroidales</taxon>
        <taxon>Prevotellaceae</taxon>
        <taxon>Hoylesella</taxon>
    </lineage>
</organism>
<comment type="caution">
    <text evidence="1">The sequence shown here is derived from an EMBL/GenBank/DDBJ whole genome shotgun (WGS) entry which is preliminary data.</text>
</comment>
<reference evidence="1 2" key="1">
    <citation type="submission" date="2017-03" db="EMBL/GenBank/DDBJ databases">
        <authorList>
            <person name="Afonso C.L."/>
            <person name="Miller P.J."/>
            <person name="Scott M.A."/>
            <person name="Spackman E."/>
            <person name="Goraichik I."/>
            <person name="Dimitrov K.M."/>
            <person name="Suarez D.L."/>
            <person name="Swayne D.E."/>
        </authorList>
    </citation>
    <scope>NUCLEOTIDE SEQUENCE [LARGE SCALE GENOMIC DNA]</scope>
    <source>
        <strain evidence="1 2">DNF00076</strain>
    </source>
</reference>
<protein>
    <submittedName>
        <fullName evidence="1">Uncharacterized protein</fullName>
    </submittedName>
</protein>
<proteinExistence type="predicted"/>
<accession>A0A2K0XLZ3</accession>
<dbReference type="RefSeq" id="WP_103002874.1">
    <property type="nucleotide sequence ID" value="NZ_NBAX01000003.1"/>
</dbReference>
<sequence>MNKIKVERLVRPLEWVRKTKIGELKVANVPFEKEHCVRNVISKYNTGHGRRTGKFVHVAYNQEAERLGIYVVSREERENELNGNKDAQNWKSKFPKSFFERDKWEIGTEYD</sequence>
<evidence type="ECO:0000313" key="2">
    <source>
        <dbReference type="Proteomes" id="UP000236634"/>
    </source>
</evidence>
<dbReference type="EMBL" id="NBAX01000003">
    <property type="protein sequence ID" value="PNP95546.1"/>
    <property type="molecule type" value="Genomic_DNA"/>
</dbReference>
<name>A0A2K0XLZ3_9BACT</name>
<gene>
    <name evidence="1" type="ORF">BFS16_04000</name>
</gene>
<dbReference type="Proteomes" id="UP000236634">
    <property type="component" value="Unassembled WGS sequence"/>
</dbReference>
<evidence type="ECO:0000313" key="1">
    <source>
        <dbReference type="EMBL" id="PNP95546.1"/>
    </source>
</evidence>